<dbReference type="SUPFAM" id="SSF50475">
    <property type="entry name" value="FMN-binding split barrel"/>
    <property type="match status" value="1"/>
</dbReference>
<organism evidence="1 2">
    <name type="scientific">Furfurilactobacillus curtus</name>
    <dbReference type="NCBI Taxonomy" id="1746200"/>
    <lineage>
        <taxon>Bacteria</taxon>
        <taxon>Bacillati</taxon>
        <taxon>Bacillota</taxon>
        <taxon>Bacilli</taxon>
        <taxon>Lactobacillales</taxon>
        <taxon>Lactobacillaceae</taxon>
        <taxon>Furfurilactobacillus</taxon>
    </lineage>
</organism>
<gene>
    <name evidence="1" type="ORF">JCM31185_17410</name>
</gene>
<evidence type="ECO:0000313" key="2">
    <source>
        <dbReference type="Proteomes" id="UP001628078"/>
    </source>
</evidence>
<dbReference type="EMBL" id="BQXO01000006">
    <property type="protein sequence ID" value="GKT06454.1"/>
    <property type="molecule type" value="Genomic_DNA"/>
</dbReference>
<keyword evidence="2" id="KW-1185">Reference proteome</keyword>
<evidence type="ECO:0000313" key="1">
    <source>
        <dbReference type="EMBL" id="GKT06454.1"/>
    </source>
</evidence>
<accession>A0ABQ5JS42</accession>
<protein>
    <submittedName>
        <fullName evidence="1">Pyridoxamine 5'-phosphate oxidase</fullName>
    </submittedName>
</protein>
<name>A0ABQ5JS42_9LACO</name>
<dbReference type="InterPro" id="IPR012349">
    <property type="entry name" value="Split_barrel_FMN-bd"/>
</dbReference>
<reference evidence="1 2" key="1">
    <citation type="submission" date="2022-03" db="EMBL/GenBank/DDBJ databases">
        <title>Draft genome sequence of Furfurilactobacillus curtus JCM 31185.</title>
        <authorList>
            <person name="Suzuki S."/>
            <person name="Endo A."/>
            <person name="Kajikawa A."/>
        </authorList>
    </citation>
    <scope>NUCLEOTIDE SEQUENCE [LARGE SCALE GENOMIC DNA]</scope>
    <source>
        <strain evidence="1 2">JCM 31185</strain>
    </source>
</reference>
<proteinExistence type="predicted"/>
<comment type="caution">
    <text evidence="1">The sequence shown here is derived from an EMBL/GenBank/DDBJ whole genome shotgun (WGS) entry which is preliminary data.</text>
</comment>
<dbReference type="RefSeq" id="WP_407884612.1">
    <property type="nucleotide sequence ID" value="NZ_BQXO01000006.1"/>
</dbReference>
<sequence length="138" mass="15558">MLETIKRAEHMLDHASVFQVATIDTLGFPNIVALTPLSLDRSLDNIFFYTTHSSSTVKNLANSTNAAIYCFAEENHSSLMLKGRFLIVSPTTLPDQWQKTLNQFQQSLNYEDPAILRFTSLAVKVREAGEITYSDLQE</sequence>
<dbReference type="Proteomes" id="UP001628078">
    <property type="component" value="Unassembled WGS sequence"/>
</dbReference>
<dbReference type="Gene3D" id="2.30.110.10">
    <property type="entry name" value="Electron Transport, Fmn-binding Protein, Chain A"/>
    <property type="match status" value="1"/>
</dbReference>